<dbReference type="GO" id="GO:0005524">
    <property type="term" value="F:ATP binding"/>
    <property type="evidence" value="ECO:0007669"/>
    <property type="project" value="InterPro"/>
</dbReference>
<sequence length="241" mass="26588">MSNPDVAVTTEIERLTEKLLAMMESADKEQRVVIGISGVPGSGKSTLARILAERVNGIWKAQNQITESIAVDIPMDGFHYSRAHLACMPDPATAIHRRGAAFTFDADAFHGLIQQLVRVPAQSLKAPSFDHAAKDPVENTIDIPASARIVLVEGNYCALNRRPWSDAAGLMTELWYVDVPAEIAHARVARRHLESGIVKGEEEAWERATGTDEMNARDVRENRLPCDEVFDLDLISTFIET</sequence>
<dbReference type="EMBL" id="NKCK01000153">
    <property type="protein sequence ID" value="RSL95388.1"/>
    <property type="molecule type" value="Genomic_DNA"/>
</dbReference>
<reference evidence="2 3" key="1">
    <citation type="submission" date="2017-06" db="EMBL/GenBank/DDBJ databases">
        <title>Comparative genomic analysis of Ambrosia Fusariam Clade fungi.</title>
        <authorList>
            <person name="Stajich J.E."/>
            <person name="Carrillo J."/>
            <person name="Kijimoto T."/>
            <person name="Eskalen A."/>
            <person name="O'Donnell K."/>
            <person name="Kasson M."/>
        </authorList>
    </citation>
    <scope>NUCLEOTIDE SEQUENCE [LARGE SCALE GENOMIC DNA]</scope>
    <source>
        <strain evidence="2 3">NRRL62579</strain>
    </source>
</reference>
<dbReference type="Pfam" id="PF00485">
    <property type="entry name" value="PRK"/>
    <property type="match status" value="1"/>
</dbReference>
<evidence type="ECO:0000313" key="3">
    <source>
        <dbReference type="Proteomes" id="UP000287144"/>
    </source>
</evidence>
<comment type="caution">
    <text evidence="2">The sequence shown here is derived from an EMBL/GenBank/DDBJ whole genome shotgun (WGS) entry which is preliminary data.</text>
</comment>
<protein>
    <recommendedName>
        <fullName evidence="1">Phosphoribulokinase/uridine kinase domain-containing protein</fullName>
    </recommendedName>
</protein>
<evidence type="ECO:0000313" key="2">
    <source>
        <dbReference type="EMBL" id="RSL95388.1"/>
    </source>
</evidence>
<dbReference type="GO" id="GO:0016301">
    <property type="term" value="F:kinase activity"/>
    <property type="evidence" value="ECO:0007669"/>
    <property type="project" value="InterPro"/>
</dbReference>
<dbReference type="Gene3D" id="3.40.50.300">
    <property type="entry name" value="P-loop containing nucleotide triphosphate hydrolases"/>
    <property type="match status" value="2"/>
</dbReference>
<accession>A0A428T031</accession>
<proteinExistence type="predicted"/>
<feature type="domain" description="Phosphoribulokinase/uridine kinase" evidence="1">
    <location>
        <begin position="33"/>
        <end position="188"/>
    </location>
</feature>
<keyword evidence="3" id="KW-1185">Reference proteome</keyword>
<dbReference type="Proteomes" id="UP000287144">
    <property type="component" value="Unassembled WGS sequence"/>
</dbReference>
<gene>
    <name evidence="2" type="ORF">CEP52_012087</name>
</gene>
<dbReference type="AlphaFoldDB" id="A0A428T031"/>
<organism evidence="2 3">
    <name type="scientific">Fusarium oligoseptatum</name>
    <dbReference type="NCBI Taxonomy" id="2604345"/>
    <lineage>
        <taxon>Eukaryota</taxon>
        <taxon>Fungi</taxon>
        <taxon>Dikarya</taxon>
        <taxon>Ascomycota</taxon>
        <taxon>Pezizomycotina</taxon>
        <taxon>Sordariomycetes</taxon>
        <taxon>Hypocreomycetidae</taxon>
        <taxon>Hypocreales</taxon>
        <taxon>Nectriaceae</taxon>
        <taxon>Fusarium</taxon>
        <taxon>Fusarium solani species complex</taxon>
    </lineage>
</organism>
<name>A0A428T031_9HYPO</name>
<dbReference type="STRING" id="1325735.A0A428T031"/>
<dbReference type="InterPro" id="IPR027417">
    <property type="entry name" value="P-loop_NTPase"/>
</dbReference>
<dbReference type="InterPro" id="IPR006083">
    <property type="entry name" value="PRK/URK"/>
</dbReference>
<evidence type="ECO:0000259" key="1">
    <source>
        <dbReference type="Pfam" id="PF00485"/>
    </source>
</evidence>
<dbReference type="PANTHER" id="PTHR10285">
    <property type="entry name" value="URIDINE KINASE"/>
    <property type="match status" value="1"/>
</dbReference>
<dbReference type="SUPFAM" id="SSF52540">
    <property type="entry name" value="P-loop containing nucleoside triphosphate hydrolases"/>
    <property type="match status" value="1"/>
</dbReference>